<keyword evidence="3" id="KW-1185">Reference proteome</keyword>
<evidence type="ECO:0000259" key="1">
    <source>
        <dbReference type="Pfam" id="PF05448"/>
    </source>
</evidence>
<sequence length="81" mass="9056">MAARWRWARGTRQCGATAPALFSIAMMDQVCPPSTCFAAYHRYGGGKGLRVYEFNDHEGGEGDHQLEQLAWLHETFGARNP</sequence>
<dbReference type="Gene3D" id="3.40.50.1820">
    <property type="entry name" value="alpha/beta hydrolase"/>
    <property type="match status" value="1"/>
</dbReference>
<dbReference type="PANTHER" id="PTHR40111">
    <property type="entry name" value="CEPHALOSPORIN-C DEACETYLASE"/>
    <property type="match status" value="1"/>
</dbReference>
<dbReference type="RefSeq" id="WP_377577161.1">
    <property type="nucleotide sequence ID" value="NZ_JBHTMP010000070.1"/>
</dbReference>
<dbReference type="InterPro" id="IPR039069">
    <property type="entry name" value="CE7"/>
</dbReference>
<protein>
    <submittedName>
        <fullName evidence="2">Acetylxylan esterase</fullName>
    </submittedName>
</protein>
<name>A0ABW3YPB0_9ACTN</name>
<evidence type="ECO:0000313" key="2">
    <source>
        <dbReference type="EMBL" id="MFD1325211.1"/>
    </source>
</evidence>
<comment type="caution">
    <text evidence="2">The sequence shown here is derived from an EMBL/GenBank/DDBJ whole genome shotgun (WGS) entry which is preliminary data.</text>
</comment>
<dbReference type="Pfam" id="PF05448">
    <property type="entry name" value="AXE1"/>
    <property type="match status" value="1"/>
</dbReference>
<evidence type="ECO:0000313" key="3">
    <source>
        <dbReference type="Proteomes" id="UP001597260"/>
    </source>
</evidence>
<dbReference type="InterPro" id="IPR029058">
    <property type="entry name" value="AB_hydrolase_fold"/>
</dbReference>
<reference evidence="3" key="1">
    <citation type="journal article" date="2019" name="Int. J. Syst. Evol. Microbiol.">
        <title>The Global Catalogue of Microorganisms (GCM) 10K type strain sequencing project: providing services to taxonomists for standard genome sequencing and annotation.</title>
        <authorList>
            <consortium name="The Broad Institute Genomics Platform"/>
            <consortium name="The Broad Institute Genome Sequencing Center for Infectious Disease"/>
            <person name="Wu L."/>
            <person name="Ma J."/>
        </authorList>
    </citation>
    <scope>NUCLEOTIDE SEQUENCE [LARGE SCALE GENOMIC DNA]</scope>
    <source>
        <strain evidence="3">JCM 31037</strain>
    </source>
</reference>
<dbReference type="PANTHER" id="PTHR40111:SF1">
    <property type="entry name" value="CEPHALOSPORIN-C DEACETYLASE"/>
    <property type="match status" value="1"/>
</dbReference>
<accession>A0ABW3YPB0</accession>
<dbReference type="Proteomes" id="UP001597260">
    <property type="component" value="Unassembled WGS sequence"/>
</dbReference>
<proteinExistence type="predicted"/>
<feature type="domain" description="Acetyl xylan esterase" evidence="1">
    <location>
        <begin position="18"/>
        <end position="73"/>
    </location>
</feature>
<dbReference type="EMBL" id="JBHTMP010000070">
    <property type="protein sequence ID" value="MFD1325211.1"/>
    <property type="molecule type" value="Genomic_DNA"/>
</dbReference>
<gene>
    <name evidence="2" type="ORF">ACFQ4H_29400</name>
</gene>
<organism evidence="2 3">
    <name type="scientific">Micromonospora sonneratiae</name>
    <dbReference type="NCBI Taxonomy" id="1184706"/>
    <lineage>
        <taxon>Bacteria</taxon>
        <taxon>Bacillati</taxon>
        <taxon>Actinomycetota</taxon>
        <taxon>Actinomycetes</taxon>
        <taxon>Micromonosporales</taxon>
        <taxon>Micromonosporaceae</taxon>
        <taxon>Micromonospora</taxon>
    </lineage>
</organism>
<dbReference type="InterPro" id="IPR008391">
    <property type="entry name" value="AXE1_dom"/>
</dbReference>